<sequence length="114" mass="11854">MPTSRGHADLDVAVRTDNYQLANTPPSVAICDPRPIACGFYWLAGAIEHEQAGGKGRGLGGVSEAGASVVTNVLVRDLNLQAARLAEAGVLKLPTSSGGWPDHEHALPSLCNVQ</sequence>
<organism evidence="1 2">
    <name type="scientific">Symbiodinium microadriaticum</name>
    <name type="common">Dinoflagellate</name>
    <name type="synonym">Zooxanthella microadriatica</name>
    <dbReference type="NCBI Taxonomy" id="2951"/>
    <lineage>
        <taxon>Eukaryota</taxon>
        <taxon>Sar</taxon>
        <taxon>Alveolata</taxon>
        <taxon>Dinophyceae</taxon>
        <taxon>Suessiales</taxon>
        <taxon>Symbiodiniaceae</taxon>
        <taxon>Symbiodinium</taxon>
    </lineage>
</organism>
<proteinExistence type="predicted"/>
<gene>
    <name evidence="1" type="ORF">AK812_SmicGene10994</name>
</gene>
<keyword evidence="2" id="KW-1185">Reference proteome</keyword>
<evidence type="ECO:0000313" key="1">
    <source>
        <dbReference type="EMBL" id="OLQ05741.1"/>
    </source>
</evidence>
<dbReference type="Proteomes" id="UP000186817">
    <property type="component" value="Unassembled WGS sequence"/>
</dbReference>
<reference evidence="1 2" key="1">
    <citation type="submission" date="2016-02" db="EMBL/GenBank/DDBJ databases">
        <title>Genome analysis of coral dinoflagellate symbionts highlights evolutionary adaptations to a symbiotic lifestyle.</title>
        <authorList>
            <person name="Aranda M."/>
            <person name="Li Y."/>
            <person name="Liew Y.J."/>
            <person name="Baumgarten S."/>
            <person name="Simakov O."/>
            <person name="Wilson M."/>
            <person name="Piel J."/>
            <person name="Ashoor H."/>
            <person name="Bougouffa S."/>
            <person name="Bajic V.B."/>
            <person name="Ryu T."/>
            <person name="Ravasi T."/>
            <person name="Bayer T."/>
            <person name="Micklem G."/>
            <person name="Kim H."/>
            <person name="Bhak J."/>
            <person name="Lajeunesse T.C."/>
            <person name="Voolstra C.R."/>
        </authorList>
    </citation>
    <scope>NUCLEOTIDE SEQUENCE [LARGE SCALE GENOMIC DNA]</scope>
    <source>
        <strain evidence="1 2">CCMP2467</strain>
    </source>
</reference>
<protein>
    <submittedName>
        <fullName evidence="1">Uncharacterized protein</fullName>
    </submittedName>
</protein>
<accession>A0A1Q9EEB3</accession>
<evidence type="ECO:0000313" key="2">
    <source>
        <dbReference type="Proteomes" id="UP000186817"/>
    </source>
</evidence>
<name>A0A1Q9EEB3_SYMMI</name>
<comment type="caution">
    <text evidence="1">The sequence shown here is derived from an EMBL/GenBank/DDBJ whole genome shotgun (WGS) entry which is preliminary data.</text>
</comment>
<dbReference type="AlphaFoldDB" id="A0A1Q9EEB3"/>
<dbReference type="EMBL" id="LSRX01000176">
    <property type="protein sequence ID" value="OLQ05741.1"/>
    <property type="molecule type" value="Genomic_DNA"/>
</dbReference>